<accession>A0A9N9MXY2</accession>
<protein>
    <recommendedName>
        <fullName evidence="1">F-box domain-containing protein</fullName>
    </recommendedName>
</protein>
<reference evidence="2" key="1">
    <citation type="submission" date="2022-01" db="EMBL/GenBank/DDBJ databases">
        <authorList>
            <person name="King R."/>
        </authorList>
    </citation>
    <scope>NUCLEOTIDE SEQUENCE</scope>
</reference>
<dbReference type="Pfam" id="PF12937">
    <property type="entry name" value="F-box-like"/>
    <property type="match status" value="1"/>
</dbReference>
<dbReference type="InterPro" id="IPR036047">
    <property type="entry name" value="F-box-like_dom_sf"/>
</dbReference>
<keyword evidence="3" id="KW-1185">Reference proteome</keyword>
<dbReference type="GO" id="GO:0031146">
    <property type="term" value="P:SCF-dependent proteasomal ubiquitin-dependent protein catabolic process"/>
    <property type="evidence" value="ECO:0007669"/>
    <property type="project" value="TreeGrafter"/>
</dbReference>
<dbReference type="PANTHER" id="PTHR13318">
    <property type="entry name" value="PARTNER OF PAIRED, ISOFORM B-RELATED"/>
    <property type="match status" value="1"/>
</dbReference>
<dbReference type="SUPFAM" id="SSF52047">
    <property type="entry name" value="RNI-like"/>
    <property type="match status" value="1"/>
</dbReference>
<dbReference type="EMBL" id="OU892285">
    <property type="protein sequence ID" value="CAG9773135.1"/>
    <property type="molecule type" value="Genomic_DNA"/>
</dbReference>
<dbReference type="InterPro" id="IPR001810">
    <property type="entry name" value="F-box_dom"/>
</dbReference>
<dbReference type="AlphaFoldDB" id="A0A9N9MXY2"/>
<dbReference type="InterPro" id="IPR032675">
    <property type="entry name" value="LRR_dom_sf"/>
</dbReference>
<dbReference type="OrthoDB" id="2153609at2759"/>
<dbReference type="SUPFAM" id="SSF81383">
    <property type="entry name" value="F-box domain"/>
    <property type="match status" value="1"/>
</dbReference>
<evidence type="ECO:0000313" key="3">
    <source>
        <dbReference type="Proteomes" id="UP001152799"/>
    </source>
</evidence>
<proteinExistence type="predicted"/>
<name>A0A9N9MXY2_9CUCU</name>
<gene>
    <name evidence="2" type="ORF">CEUTPL_LOCUS13536</name>
</gene>
<evidence type="ECO:0000259" key="1">
    <source>
        <dbReference type="SMART" id="SM00256"/>
    </source>
</evidence>
<dbReference type="Gene3D" id="3.80.10.10">
    <property type="entry name" value="Ribonuclease Inhibitor"/>
    <property type="match status" value="1"/>
</dbReference>
<dbReference type="GO" id="GO:0019005">
    <property type="term" value="C:SCF ubiquitin ligase complex"/>
    <property type="evidence" value="ECO:0007669"/>
    <property type="project" value="TreeGrafter"/>
</dbReference>
<organism evidence="2 3">
    <name type="scientific">Ceutorhynchus assimilis</name>
    <name type="common">cabbage seed weevil</name>
    <dbReference type="NCBI Taxonomy" id="467358"/>
    <lineage>
        <taxon>Eukaryota</taxon>
        <taxon>Metazoa</taxon>
        <taxon>Ecdysozoa</taxon>
        <taxon>Arthropoda</taxon>
        <taxon>Hexapoda</taxon>
        <taxon>Insecta</taxon>
        <taxon>Pterygota</taxon>
        <taxon>Neoptera</taxon>
        <taxon>Endopterygota</taxon>
        <taxon>Coleoptera</taxon>
        <taxon>Polyphaga</taxon>
        <taxon>Cucujiformia</taxon>
        <taxon>Curculionidae</taxon>
        <taxon>Ceutorhynchinae</taxon>
        <taxon>Ceutorhynchus</taxon>
    </lineage>
</organism>
<dbReference type="SMART" id="SM00256">
    <property type="entry name" value="FBOX"/>
    <property type="match status" value="1"/>
</dbReference>
<evidence type="ECO:0000313" key="2">
    <source>
        <dbReference type="EMBL" id="CAG9773135.1"/>
    </source>
</evidence>
<sequence length="593" mass="69560">MATKSRTFLPIENSLKMRYLEQYAHAVVHYSSKYNSHCSYSYAPHNLVGKYVKYPSYGDFQEAYFLRSYGKWWKTSSATQKDYRPQDFDLLGAEDFITLEFGSTVVPREIFIYEVYNPGAVIRIWGRLKIDPKWHLLWEGFPQKCAPKSRKFCPPLRKINCLINIIRLEFNQSHLEYHTAIDAVLLSGYQPETTFQSEIIRHGLTEVKFNTPQTIRELTVGDLEKRTKNQGDVSENLEPVDCFCLLPDEIIINIFHYLDLKSLSRCAQVNHRWNKLARDQTLYQNISLKIYWYLVDTETLDHFQKKIVNLKKLDLSWCNEHQLYFHQRLNYDYHLKLQSIIEGASKTLTHLSLNDNYFVDFDVIGKINQCTELVDLRLHNSFNWIRCPLDKLTNLVSLDLSLTYIIAQDLIQILMANPHLENLNLDLCEKLVLVDQIVETVAMFNKKLKTWRSWKSFYFTPDGIRKFGLCQNLEELDLGWCLIDRDPGDCLLSIANGCKRLKRLILSEWRGLSEQLLMPVILSCKELTQIDLIGIKTITADVCENALFRLPKLRLLDISFCDGVRQSEVEIWRQQYPHITIQRSCEFIVTDYL</sequence>
<dbReference type="Proteomes" id="UP001152799">
    <property type="component" value="Chromosome 9"/>
</dbReference>
<feature type="domain" description="F-box" evidence="1">
    <location>
        <begin position="246"/>
        <end position="286"/>
    </location>
</feature>
<dbReference type="Gene3D" id="1.20.1280.50">
    <property type="match status" value="1"/>
</dbReference>